<dbReference type="OrthoDB" id="16729at2759"/>
<name>A0A6A4W431_AMPAM</name>
<dbReference type="EMBL" id="VIIS01001548">
    <property type="protein sequence ID" value="KAF0296611.1"/>
    <property type="molecule type" value="Genomic_DNA"/>
</dbReference>
<gene>
    <name evidence="1" type="primary">DCTN3_3</name>
    <name evidence="1" type="ORF">FJT64_005976</name>
</gene>
<dbReference type="AlphaFoldDB" id="A0A6A4W431"/>
<accession>A0A6A4W431</accession>
<protein>
    <submittedName>
        <fullName evidence="1">Dynactin subunit 3</fullName>
    </submittedName>
</protein>
<dbReference type="PANTHER" id="PTHR28360">
    <property type="entry name" value="DYNACTIN SUBUNIT 3"/>
    <property type="match status" value="1"/>
</dbReference>
<sequence>MGEENLEGRVSALEDKIFGDLDKNEQYTKATDVILGFNSRMGNVLGDYERAVMIMKRLEELESYLDPLYGEQLTATPAALVSELLATEGQLAQVSQQLDKVRQLAPLLDSEHIKGAGELRGRLEAVSERHLSQAQRLAELQAAGQRLAHAYAQAVATLGESLLQLEERVARVEAAN</sequence>
<dbReference type="GO" id="GO:0061640">
    <property type="term" value="P:cytoskeleton-dependent cytokinesis"/>
    <property type="evidence" value="ECO:0007669"/>
    <property type="project" value="InterPro"/>
</dbReference>
<dbReference type="Pfam" id="PF07426">
    <property type="entry name" value="Dynactin_p22"/>
    <property type="match status" value="1"/>
</dbReference>
<dbReference type="Proteomes" id="UP000440578">
    <property type="component" value="Unassembled WGS sequence"/>
</dbReference>
<comment type="caution">
    <text evidence="1">The sequence shown here is derived from an EMBL/GenBank/DDBJ whole genome shotgun (WGS) entry which is preliminary data.</text>
</comment>
<organism evidence="1 2">
    <name type="scientific">Amphibalanus amphitrite</name>
    <name type="common">Striped barnacle</name>
    <name type="synonym">Balanus amphitrite</name>
    <dbReference type="NCBI Taxonomy" id="1232801"/>
    <lineage>
        <taxon>Eukaryota</taxon>
        <taxon>Metazoa</taxon>
        <taxon>Ecdysozoa</taxon>
        <taxon>Arthropoda</taxon>
        <taxon>Crustacea</taxon>
        <taxon>Multicrustacea</taxon>
        <taxon>Cirripedia</taxon>
        <taxon>Thoracica</taxon>
        <taxon>Thoracicalcarea</taxon>
        <taxon>Balanomorpha</taxon>
        <taxon>Balanoidea</taxon>
        <taxon>Balanidae</taxon>
        <taxon>Amphibalaninae</taxon>
        <taxon>Amphibalanus</taxon>
    </lineage>
</organism>
<dbReference type="InterPro" id="IPR009991">
    <property type="entry name" value="DCTN3"/>
</dbReference>
<keyword evidence="2" id="KW-1185">Reference proteome</keyword>
<evidence type="ECO:0000313" key="1">
    <source>
        <dbReference type="EMBL" id="KAF0296611.1"/>
    </source>
</evidence>
<dbReference type="EMBL" id="VIIS01001548">
    <property type="protein sequence ID" value="KAF0296612.1"/>
    <property type="molecule type" value="Genomic_DNA"/>
</dbReference>
<dbReference type="GO" id="GO:0005869">
    <property type="term" value="C:dynactin complex"/>
    <property type="evidence" value="ECO:0007669"/>
    <property type="project" value="InterPro"/>
</dbReference>
<evidence type="ECO:0000313" key="2">
    <source>
        <dbReference type="Proteomes" id="UP000440578"/>
    </source>
</evidence>
<reference evidence="1 2" key="1">
    <citation type="submission" date="2019-07" db="EMBL/GenBank/DDBJ databases">
        <title>Draft genome assembly of a fouling barnacle, Amphibalanus amphitrite (Darwin, 1854): The first reference genome for Thecostraca.</title>
        <authorList>
            <person name="Kim W."/>
        </authorList>
    </citation>
    <scope>NUCLEOTIDE SEQUENCE [LARGE SCALE GENOMIC DNA]</scope>
    <source>
        <strain evidence="1">SNU_AA5</strain>
        <tissue evidence="1">Soma without cirri and trophi</tissue>
    </source>
</reference>
<proteinExistence type="predicted"/>
<dbReference type="PANTHER" id="PTHR28360:SF1">
    <property type="entry name" value="DYNACTIN SUBUNIT 3"/>
    <property type="match status" value="1"/>
</dbReference>